<proteinExistence type="predicted"/>
<keyword evidence="2" id="KW-1185">Reference proteome</keyword>
<gene>
    <name evidence="1" type="ORF">K4H28_06165</name>
</gene>
<name>A0ABX8Z8S4_9NEIS</name>
<dbReference type="Proteomes" id="UP000825679">
    <property type="component" value="Chromosome"/>
</dbReference>
<organism evidence="1 2">
    <name type="scientific">Deefgea tanakiae</name>
    <dbReference type="NCBI Taxonomy" id="2865840"/>
    <lineage>
        <taxon>Bacteria</taxon>
        <taxon>Pseudomonadati</taxon>
        <taxon>Pseudomonadota</taxon>
        <taxon>Betaproteobacteria</taxon>
        <taxon>Neisseriales</taxon>
        <taxon>Chitinibacteraceae</taxon>
        <taxon>Deefgea</taxon>
    </lineage>
</organism>
<dbReference type="EMBL" id="CP081150">
    <property type="protein sequence ID" value="QZA78978.1"/>
    <property type="molecule type" value="Genomic_DNA"/>
</dbReference>
<dbReference type="RefSeq" id="WP_221007497.1">
    <property type="nucleotide sequence ID" value="NZ_CP081150.1"/>
</dbReference>
<evidence type="ECO:0000313" key="2">
    <source>
        <dbReference type="Proteomes" id="UP000825679"/>
    </source>
</evidence>
<protein>
    <submittedName>
        <fullName evidence="1">Uncharacterized protein</fullName>
    </submittedName>
</protein>
<accession>A0ABX8Z8S4</accession>
<sequence>MESIFFGVVIIAGLILLNRFFPFMPWTTLEWQSLPTESEYRQLHPSAVKNDISHCVYCDSVQQFDFPAFNPGVVHRKVLCAKCKKPLWRVTLE</sequence>
<evidence type="ECO:0000313" key="1">
    <source>
        <dbReference type="EMBL" id="QZA78978.1"/>
    </source>
</evidence>
<reference evidence="1 2" key="1">
    <citation type="submission" date="2021-08" db="EMBL/GenBank/DDBJ databases">
        <title>complete genome sequencing of Deefgea sp. D25.</title>
        <authorList>
            <person name="Bae J.-W."/>
            <person name="Gim D.-H."/>
        </authorList>
    </citation>
    <scope>NUCLEOTIDE SEQUENCE [LARGE SCALE GENOMIC DNA]</scope>
    <source>
        <strain evidence="1 2">D25</strain>
    </source>
</reference>